<comment type="caution">
    <text evidence="3">The sequence shown here is derived from an EMBL/GenBank/DDBJ whole genome shotgun (WGS) entry which is preliminary data.</text>
</comment>
<proteinExistence type="predicted"/>
<dbReference type="PANTHER" id="PTHR43586:SF8">
    <property type="entry name" value="CYSTEINE DESULFURASE 1, CHLOROPLASTIC"/>
    <property type="match status" value="1"/>
</dbReference>
<organism evidence="3 4">
    <name type="scientific">Entotheonella factor</name>
    <dbReference type="NCBI Taxonomy" id="1429438"/>
    <lineage>
        <taxon>Bacteria</taxon>
        <taxon>Pseudomonadati</taxon>
        <taxon>Nitrospinota/Tectimicrobiota group</taxon>
        <taxon>Candidatus Tectimicrobiota</taxon>
        <taxon>Candidatus Entotheonellia</taxon>
        <taxon>Candidatus Entotheonellales</taxon>
        <taxon>Candidatus Entotheonellaceae</taxon>
        <taxon>Candidatus Entotheonella</taxon>
    </lineage>
</organism>
<keyword evidence="1" id="KW-0663">Pyridoxal phosphate</keyword>
<dbReference type="InterPro" id="IPR015421">
    <property type="entry name" value="PyrdxlP-dep_Trfase_major"/>
</dbReference>
<protein>
    <recommendedName>
        <fullName evidence="2">Aminotransferase class V domain-containing protein</fullName>
    </recommendedName>
</protein>
<dbReference type="HOGENOM" id="CLU_003433_5_2_7"/>
<dbReference type="SUPFAM" id="SSF53383">
    <property type="entry name" value="PLP-dependent transferases"/>
    <property type="match status" value="1"/>
</dbReference>
<gene>
    <name evidence="3" type="ORF">ETSY1_32355</name>
</gene>
<evidence type="ECO:0000256" key="1">
    <source>
        <dbReference type="ARBA" id="ARBA00022898"/>
    </source>
</evidence>
<dbReference type="EMBL" id="AZHW01000965">
    <property type="protein sequence ID" value="ETW95024.1"/>
    <property type="molecule type" value="Genomic_DNA"/>
</dbReference>
<keyword evidence="4" id="KW-1185">Reference proteome</keyword>
<dbReference type="PANTHER" id="PTHR43586">
    <property type="entry name" value="CYSTEINE DESULFURASE"/>
    <property type="match status" value="1"/>
</dbReference>
<feature type="non-terminal residue" evidence="3">
    <location>
        <position position="239"/>
    </location>
</feature>
<dbReference type="Proteomes" id="UP000019141">
    <property type="component" value="Unassembled WGS sequence"/>
</dbReference>
<evidence type="ECO:0000259" key="2">
    <source>
        <dbReference type="Pfam" id="PF00266"/>
    </source>
</evidence>
<dbReference type="Pfam" id="PF00266">
    <property type="entry name" value="Aminotran_5"/>
    <property type="match status" value="1"/>
</dbReference>
<dbReference type="InterPro" id="IPR000192">
    <property type="entry name" value="Aminotrans_V_dom"/>
</dbReference>
<dbReference type="InterPro" id="IPR015424">
    <property type="entry name" value="PyrdxlP-dep_Trfase"/>
</dbReference>
<evidence type="ECO:0000313" key="4">
    <source>
        <dbReference type="Proteomes" id="UP000019141"/>
    </source>
</evidence>
<name>W4LAR8_ENTF1</name>
<dbReference type="Gene3D" id="3.90.1150.10">
    <property type="entry name" value="Aspartate Aminotransferase, domain 1"/>
    <property type="match status" value="1"/>
</dbReference>
<sequence length="239" mass="26301">MTQTPTPQGAPAFDVEAVRRDFPILQRLINDRPLVYLDSGASSQKPVAVIEAERQYYLNSHANIHRGIYVLSEESTLAYEQAHEQVGQFINAAWDEVIFTKNTTESLNLVAYAWGLDHLQAGDEVVTTVLEHHSNIVPWQQIAKRTGATVRYIGITPQGHLDMEQAAKLIGPRTKLVSMAHVSNVLGTINPVAEIGRMAHAQGALFCVDGAQSIPHMPVDMQAIDCDFFAFSGHKMCGP</sequence>
<evidence type="ECO:0000313" key="3">
    <source>
        <dbReference type="EMBL" id="ETW95024.1"/>
    </source>
</evidence>
<reference evidence="3 4" key="1">
    <citation type="journal article" date="2014" name="Nature">
        <title>An environmental bacterial taxon with a large and distinct metabolic repertoire.</title>
        <authorList>
            <person name="Wilson M.C."/>
            <person name="Mori T."/>
            <person name="Ruckert C."/>
            <person name="Uria A.R."/>
            <person name="Helf M.J."/>
            <person name="Takada K."/>
            <person name="Gernert C."/>
            <person name="Steffens U.A."/>
            <person name="Heycke N."/>
            <person name="Schmitt S."/>
            <person name="Rinke C."/>
            <person name="Helfrich E.J."/>
            <person name="Brachmann A.O."/>
            <person name="Gurgui C."/>
            <person name="Wakimoto T."/>
            <person name="Kracht M."/>
            <person name="Crusemann M."/>
            <person name="Hentschel U."/>
            <person name="Abe I."/>
            <person name="Matsunaga S."/>
            <person name="Kalinowski J."/>
            <person name="Takeyama H."/>
            <person name="Piel J."/>
        </authorList>
    </citation>
    <scope>NUCLEOTIDE SEQUENCE [LARGE SCALE GENOMIC DNA]</scope>
    <source>
        <strain evidence="4">TSY1</strain>
    </source>
</reference>
<dbReference type="InterPro" id="IPR015422">
    <property type="entry name" value="PyrdxlP-dep_Trfase_small"/>
</dbReference>
<dbReference type="AlphaFoldDB" id="W4LAR8"/>
<accession>W4LAR8</accession>
<dbReference type="Gene3D" id="3.40.640.10">
    <property type="entry name" value="Type I PLP-dependent aspartate aminotransferase-like (Major domain)"/>
    <property type="match status" value="1"/>
</dbReference>
<feature type="domain" description="Aminotransferase class V" evidence="2">
    <location>
        <begin position="35"/>
        <end position="239"/>
    </location>
</feature>